<protein>
    <submittedName>
        <fullName evidence="1">Uncharacterized protein</fullName>
    </submittedName>
</protein>
<dbReference type="EMBL" id="SFCI01001331">
    <property type="protein sequence ID" value="TFY76068.1"/>
    <property type="molecule type" value="Genomic_DNA"/>
</dbReference>
<sequence length="125" mass="14640">MTTKCNVRAIYAGREHNFKWISVDAIHSAVSPRMTIPFLDVWFQASSGMNKYELSILNGKGILRPFVVYWCHDQGRLPMSRCIRKFSFGRQWHGELVIFRRAMWSDTLINMRSKEDIDAWVAVDK</sequence>
<evidence type="ECO:0000313" key="1">
    <source>
        <dbReference type="EMBL" id="TFY76068.1"/>
    </source>
</evidence>
<dbReference type="OrthoDB" id="2916406at2759"/>
<gene>
    <name evidence="1" type="ORF">EWM64_g7943</name>
</gene>
<organism evidence="1 2">
    <name type="scientific">Hericium alpestre</name>
    <dbReference type="NCBI Taxonomy" id="135208"/>
    <lineage>
        <taxon>Eukaryota</taxon>
        <taxon>Fungi</taxon>
        <taxon>Dikarya</taxon>
        <taxon>Basidiomycota</taxon>
        <taxon>Agaricomycotina</taxon>
        <taxon>Agaricomycetes</taxon>
        <taxon>Russulales</taxon>
        <taxon>Hericiaceae</taxon>
        <taxon>Hericium</taxon>
    </lineage>
</organism>
<dbReference type="Proteomes" id="UP000298061">
    <property type="component" value="Unassembled WGS sequence"/>
</dbReference>
<comment type="caution">
    <text evidence="1">The sequence shown here is derived from an EMBL/GenBank/DDBJ whole genome shotgun (WGS) entry which is preliminary data.</text>
</comment>
<reference evidence="1 2" key="1">
    <citation type="submission" date="2019-02" db="EMBL/GenBank/DDBJ databases">
        <title>Genome sequencing of the rare red list fungi Hericium alpestre (H. flagellum).</title>
        <authorList>
            <person name="Buettner E."/>
            <person name="Kellner H."/>
        </authorList>
    </citation>
    <scope>NUCLEOTIDE SEQUENCE [LARGE SCALE GENOMIC DNA]</scope>
    <source>
        <strain evidence="1 2">DSM 108284</strain>
    </source>
</reference>
<accession>A0A4Y9ZRD9</accession>
<proteinExistence type="predicted"/>
<dbReference type="AlphaFoldDB" id="A0A4Y9ZRD9"/>
<evidence type="ECO:0000313" key="2">
    <source>
        <dbReference type="Proteomes" id="UP000298061"/>
    </source>
</evidence>
<keyword evidence="2" id="KW-1185">Reference proteome</keyword>
<name>A0A4Y9ZRD9_9AGAM</name>